<dbReference type="InterPro" id="IPR016125">
    <property type="entry name" value="Peptidase_C15-like"/>
</dbReference>
<dbReference type="EMBL" id="MRCE01000011">
    <property type="protein sequence ID" value="OKH37593.1"/>
    <property type="molecule type" value="Genomic_DNA"/>
</dbReference>
<dbReference type="GO" id="GO:0008234">
    <property type="term" value="F:cysteine-type peptidase activity"/>
    <property type="evidence" value="ECO:0007669"/>
    <property type="project" value="UniProtKB-KW"/>
</dbReference>
<dbReference type="Gene3D" id="3.40.630.20">
    <property type="entry name" value="Peptidase C15, pyroglutamyl peptidase I-like"/>
    <property type="match status" value="2"/>
</dbReference>
<evidence type="ECO:0000313" key="5">
    <source>
        <dbReference type="EMBL" id="OKH37593.1"/>
    </source>
</evidence>
<dbReference type="OrthoDB" id="9779738at2"/>
<dbReference type="AlphaFoldDB" id="A0A1U7IK30"/>
<comment type="caution">
    <text evidence="5">The sequence shown here is derived from an EMBL/GenBank/DDBJ whole genome shotgun (WGS) entry which is preliminary data.</text>
</comment>
<protein>
    <submittedName>
        <fullName evidence="5">Peptidase C15</fullName>
    </submittedName>
</protein>
<keyword evidence="3" id="KW-0378">Hydrolase</keyword>
<gene>
    <name evidence="5" type="ORF">NIES2119_12875</name>
</gene>
<proteinExistence type="inferred from homology"/>
<dbReference type="STRING" id="454136.NIES2119_12875"/>
<evidence type="ECO:0000256" key="2">
    <source>
        <dbReference type="ARBA" id="ARBA00022670"/>
    </source>
</evidence>
<evidence type="ECO:0000256" key="1">
    <source>
        <dbReference type="ARBA" id="ARBA00006641"/>
    </source>
</evidence>
<dbReference type="RefSeq" id="WP_073593881.1">
    <property type="nucleotide sequence ID" value="NZ_MRCE01000011.1"/>
</dbReference>
<evidence type="ECO:0000256" key="4">
    <source>
        <dbReference type="ARBA" id="ARBA00022807"/>
    </source>
</evidence>
<dbReference type="InterPro" id="IPR036440">
    <property type="entry name" value="Peptidase_C15-like_sf"/>
</dbReference>
<dbReference type="PANTHER" id="PTHR23402:SF1">
    <property type="entry name" value="PYROGLUTAMYL-PEPTIDASE I"/>
    <property type="match status" value="1"/>
</dbReference>
<dbReference type="Proteomes" id="UP000185860">
    <property type="component" value="Unassembled WGS sequence"/>
</dbReference>
<evidence type="ECO:0000313" key="6">
    <source>
        <dbReference type="Proteomes" id="UP000185860"/>
    </source>
</evidence>
<keyword evidence="4" id="KW-0788">Thiol protease</keyword>
<reference evidence="5 6" key="1">
    <citation type="submission" date="2016-11" db="EMBL/GenBank/DDBJ databases">
        <title>Draft Genome Sequences of Nine Cyanobacterial Strains from Diverse Habitats.</title>
        <authorList>
            <person name="Zhu T."/>
            <person name="Hou S."/>
            <person name="Lu X."/>
            <person name="Hess W.R."/>
        </authorList>
    </citation>
    <scope>NUCLEOTIDE SEQUENCE [LARGE SCALE GENOMIC DNA]</scope>
    <source>
        <strain evidence="5 6">IAM M-71</strain>
    </source>
</reference>
<evidence type="ECO:0000256" key="3">
    <source>
        <dbReference type="ARBA" id="ARBA00022801"/>
    </source>
</evidence>
<name>A0A1U7IK30_9CYAN</name>
<dbReference type="SUPFAM" id="SSF53182">
    <property type="entry name" value="Pyrrolidone carboxyl peptidase (pyroglutamate aminopeptidase)"/>
    <property type="match status" value="1"/>
</dbReference>
<sequence length="177" mass="20177">MNKKVLLTSFTTWLPHQKSNSSDDLLHEVTKNDFFPASLITLRNLPVDVHQASTLVIQHINQVNPDLIINCGMAEKRKILTLESQARCENNLIETRVNLEKLIVGLKMTNVSHDAGKFVCEGLYYSMLKYLRDRYLQTPCIFVHVPVVSAQNLPDLKADFSEIITRLLTLEKSIITK</sequence>
<accession>A0A1U7IK30</accession>
<dbReference type="GO" id="GO:0006508">
    <property type="term" value="P:proteolysis"/>
    <property type="evidence" value="ECO:0007669"/>
    <property type="project" value="UniProtKB-KW"/>
</dbReference>
<dbReference type="PANTHER" id="PTHR23402">
    <property type="entry name" value="PROTEASE FAMILY C15 PYROGLUTAMYL-PEPTIDASE I-RELATED"/>
    <property type="match status" value="1"/>
</dbReference>
<comment type="similarity">
    <text evidence="1">Belongs to the peptidase C15 family.</text>
</comment>
<keyword evidence="2" id="KW-0645">Protease</keyword>
<dbReference type="Pfam" id="PF01470">
    <property type="entry name" value="Peptidase_C15"/>
    <property type="match status" value="1"/>
</dbReference>
<organism evidence="5 6">
    <name type="scientific">[Phormidium ambiguum] IAM M-71</name>
    <dbReference type="NCBI Taxonomy" id="454136"/>
    <lineage>
        <taxon>Bacteria</taxon>
        <taxon>Bacillati</taxon>
        <taxon>Cyanobacteriota</taxon>
        <taxon>Cyanophyceae</taxon>
        <taxon>Oscillatoriophycideae</taxon>
        <taxon>Aerosakkonematales</taxon>
        <taxon>Aerosakkonemataceae</taxon>
        <taxon>Floridanema</taxon>
    </lineage>
</organism>